<dbReference type="InterPro" id="IPR012348">
    <property type="entry name" value="RNR-like"/>
</dbReference>
<evidence type="ECO:0000313" key="3">
    <source>
        <dbReference type="Proteomes" id="UP000463857"/>
    </source>
</evidence>
<proteinExistence type="predicted"/>
<dbReference type="Proteomes" id="UP000463857">
    <property type="component" value="Chromosome"/>
</dbReference>
<dbReference type="AlphaFoldDB" id="A0A7L4YQ89"/>
<feature type="compositionally biased region" description="Polar residues" evidence="1">
    <location>
        <begin position="1"/>
        <end position="13"/>
    </location>
</feature>
<dbReference type="SUPFAM" id="SSF47240">
    <property type="entry name" value="Ferritin-like"/>
    <property type="match status" value="1"/>
</dbReference>
<accession>A0A7L4YQ89</accession>
<evidence type="ECO:0000313" key="2">
    <source>
        <dbReference type="EMBL" id="QHC01435.1"/>
    </source>
</evidence>
<dbReference type="InterPro" id="IPR009078">
    <property type="entry name" value="Ferritin-like_SF"/>
</dbReference>
<organism evidence="2 3">
    <name type="scientific">Epidermidibacterium keratini</name>
    <dbReference type="NCBI Taxonomy" id="1891644"/>
    <lineage>
        <taxon>Bacteria</taxon>
        <taxon>Bacillati</taxon>
        <taxon>Actinomycetota</taxon>
        <taxon>Actinomycetes</taxon>
        <taxon>Sporichthyales</taxon>
        <taxon>Sporichthyaceae</taxon>
        <taxon>Epidermidibacterium</taxon>
    </lineage>
</organism>
<dbReference type="InParanoid" id="A0A7L4YQ89"/>
<dbReference type="KEGG" id="eke:EK0264_14815"/>
<keyword evidence="3" id="KW-1185">Reference proteome</keyword>
<dbReference type="EMBL" id="CP047156">
    <property type="protein sequence ID" value="QHC01435.1"/>
    <property type="molecule type" value="Genomic_DNA"/>
</dbReference>
<dbReference type="RefSeq" id="WP_159546570.1">
    <property type="nucleotide sequence ID" value="NZ_CP047156.1"/>
</dbReference>
<protein>
    <submittedName>
        <fullName evidence="2">Diiron oxygenase</fullName>
    </submittedName>
</protein>
<dbReference type="InterPro" id="IPR025859">
    <property type="entry name" value="AurF/CmlI"/>
</dbReference>
<reference evidence="2 3" key="1">
    <citation type="journal article" date="2018" name="Int. J. Syst. Evol. Microbiol.">
        <title>Epidermidibacterium keratini gen. nov., sp. nov., a member of the family Sporichthyaceae, isolated from keratin epidermis.</title>
        <authorList>
            <person name="Lee D.G."/>
            <person name="Trujillo M.E."/>
            <person name="Kang S."/>
            <person name="Nam J.J."/>
            <person name="Kim Y.J."/>
        </authorList>
    </citation>
    <scope>NUCLEOTIDE SEQUENCE [LARGE SCALE GENOMIC DNA]</scope>
    <source>
        <strain evidence="2 3">EPI-7</strain>
    </source>
</reference>
<evidence type="ECO:0000256" key="1">
    <source>
        <dbReference type="SAM" id="MobiDB-lite"/>
    </source>
</evidence>
<dbReference type="Gene3D" id="1.10.620.20">
    <property type="entry name" value="Ribonucleotide Reductase, subunit A"/>
    <property type="match status" value="1"/>
</dbReference>
<feature type="region of interest" description="Disordered" evidence="1">
    <location>
        <begin position="1"/>
        <end position="20"/>
    </location>
</feature>
<name>A0A7L4YQ89_9ACTN</name>
<dbReference type="GO" id="GO:0016491">
    <property type="term" value="F:oxidoreductase activity"/>
    <property type="evidence" value="ECO:0007669"/>
    <property type="project" value="InterPro"/>
</dbReference>
<sequence>MTTTAHNPSTPSTERGAEQSYEQRLQTLSEASVEQHFDAFVDIDWDNPELAIDENDERWILPDNDMLGRSDWYKSLPVKEQIRVGLYRQANTTKVGSQFEQLLISGLMNYCFGLPNGNPEFRYSMHEATEECHHIQMFQEFVNRTGAKVRGGTIAFRGLSLVMPTFARFLPVAFFFGVLAGEEPIDHVQKSVLRQGANTPPLLQRIMQIHVAEEARHIGFAHQYLARHTPRLRAPRRFLVSLTVPVLMRWLCDEILKPSKYAQKQMGIPDEVMKDVFWENPDSRKFLRDLFGDVRMLVEEAGLMNPAARRMWRKMKIDGRPSRYRSEPATAAA</sequence>
<gene>
    <name evidence="2" type="ORF">EK0264_14815</name>
</gene>
<dbReference type="Pfam" id="PF11583">
    <property type="entry name" value="AurF"/>
    <property type="match status" value="1"/>
</dbReference>
<dbReference type="OrthoDB" id="5138986at2"/>